<evidence type="ECO:0000313" key="3">
    <source>
        <dbReference type="EMBL" id="WOH05134.1"/>
    </source>
</evidence>
<proteinExistence type="predicted"/>
<dbReference type="SUPFAM" id="SSF81383">
    <property type="entry name" value="F-box domain"/>
    <property type="match status" value="1"/>
</dbReference>
<dbReference type="OrthoDB" id="727118at2759"/>
<dbReference type="InterPro" id="IPR001680">
    <property type="entry name" value="WD40_rpt"/>
</dbReference>
<keyword evidence="1" id="KW-0853">WD repeat</keyword>
<dbReference type="InterPro" id="IPR015943">
    <property type="entry name" value="WD40/YVTN_repeat-like_dom_sf"/>
</dbReference>
<evidence type="ECO:0000256" key="1">
    <source>
        <dbReference type="ARBA" id="ARBA00022574"/>
    </source>
</evidence>
<dbReference type="InterPro" id="IPR001810">
    <property type="entry name" value="F-box_dom"/>
</dbReference>
<dbReference type="PRINTS" id="PR00320">
    <property type="entry name" value="GPROTEINBRPT"/>
</dbReference>
<name>A0A164VWL3_DAUCS</name>
<dbReference type="InterPro" id="IPR020472">
    <property type="entry name" value="WD40_PAC1"/>
</dbReference>
<dbReference type="PROSITE" id="PS50082">
    <property type="entry name" value="WD_REPEATS_2"/>
    <property type="match status" value="2"/>
</dbReference>
<accession>A0A164VWL3</accession>
<dbReference type="Gramene" id="KZM90967">
    <property type="protein sequence ID" value="KZM90967"/>
    <property type="gene ID" value="DCAR_021668"/>
</dbReference>
<keyword evidence="2" id="KW-0677">Repeat</keyword>
<dbReference type="Gene3D" id="2.130.10.10">
    <property type="entry name" value="YVTN repeat-like/Quinoprotein amine dehydrogenase"/>
    <property type="match status" value="2"/>
</dbReference>
<reference evidence="3" key="1">
    <citation type="journal article" date="2016" name="Nat. Genet.">
        <title>A high-quality carrot genome assembly provides new insights into carotenoid accumulation and asterid genome evolution.</title>
        <authorList>
            <person name="Iorizzo M."/>
            <person name="Ellison S."/>
            <person name="Senalik D."/>
            <person name="Zeng P."/>
            <person name="Satapoomin P."/>
            <person name="Huang J."/>
            <person name="Bowman M."/>
            <person name="Iovene M."/>
            <person name="Sanseverino W."/>
            <person name="Cavagnaro P."/>
            <person name="Yildiz M."/>
            <person name="Macko-Podgorni A."/>
            <person name="Moranska E."/>
            <person name="Grzebelus E."/>
            <person name="Grzebelus D."/>
            <person name="Ashrafi H."/>
            <person name="Zheng Z."/>
            <person name="Cheng S."/>
            <person name="Spooner D."/>
            <person name="Van Deynze A."/>
            <person name="Simon P."/>
        </authorList>
    </citation>
    <scope>NUCLEOTIDE SEQUENCE</scope>
    <source>
        <tissue evidence="3">Leaf</tissue>
    </source>
</reference>
<reference evidence="3" key="2">
    <citation type="submission" date="2022-03" db="EMBL/GenBank/DDBJ databases">
        <title>Draft title - Genomic analysis of global carrot germplasm unveils the trajectory of domestication and the origin of high carotenoid orange carrot.</title>
        <authorList>
            <person name="Iorizzo M."/>
            <person name="Ellison S."/>
            <person name="Senalik D."/>
            <person name="Macko-Podgorni A."/>
            <person name="Grzebelus D."/>
            <person name="Bostan H."/>
            <person name="Rolling W."/>
            <person name="Curaba J."/>
            <person name="Simon P."/>
        </authorList>
    </citation>
    <scope>NUCLEOTIDE SEQUENCE</scope>
    <source>
        <tissue evidence="3">Leaf</tissue>
    </source>
</reference>
<keyword evidence="4" id="KW-1185">Reference proteome</keyword>
<dbReference type="SUPFAM" id="SSF50978">
    <property type="entry name" value="WD40 repeat-like"/>
    <property type="match status" value="1"/>
</dbReference>
<dbReference type="Proteomes" id="UP000077755">
    <property type="component" value="Chromosome 6"/>
</dbReference>
<dbReference type="SMART" id="SM00320">
    <property type="entry name" value="WD40"/>
    <property type="match status" value="5"/>
</dbReference>
<dbReference type="InterPro" id="IPR036047">
    <property type="entry name" value="F-box-like_dom_sf"/>
</dbReference>
<sequence>MAGMASGTKITDMGMDSLIHCASFLNLQDISNLSLTCKYLNSLAYSDSIWRSFFRQRWPQQEPSSISERSSVREAYITRNFDVQQFKFVDPFAADILTDAKPFDNLFINKNDIVFSQGPAINIMKIDSFLKRREPLLTLRDHSARVSCMRFYSLDETSLFRSETQRNEKVLVTSSYDHSIRLWWKGNCQRCFRGHSGPVTTLSDKLLGEGSGKVFASGGDDGTVRLWSLNLNGKRGQHALRATLYGHGKPLVLMSVAGHKSSLLVSMSKDSKLRLWDTATSSSSSSCCVGMTSIPGAPVGLKCHESLLFVAAGSSVVAIDLRTMKKVFSTPYYPPSLFSFEILPSKSLICTGGMNSAMLWDMRTFSETVKTKPLGLLDGHIGPVKFLHMDRYKVVSGSPEDPFVNVWESDTGRQTNILACNPTGGLHSTTGGSAIAVNGCEIVTGSCTEGQGIIHYRNFNYATSQVLAEENEGGSKFWGPQHCSDSYESDS</sequence>
<protein>
    <submittedName>
        <fullName evidence="3">Uncharacterized protein</fullName>
    </submittedName>
</protein>
<dbReference type="AlphaFoldDB" id="A0A164VWL3"/>
<dbReference type="Pfam" id="PF12937">
    <property type="entry name" value="F-box-like"/>
    <property type="match status" value="1"/>
</dbReference>
<dbReference type="Gene3D" id="1.20.1280.50">
    <property type="match status" value="1"/>
</dbReference>
<evidence type="ECO:0000256" key="2">
    <source>
        <dbReference type="ARBA" id="ARBA00022737"/>
    </source>
</evidence>
<dbReference type="CDD" id="cd22140">
    <property type="entry name" value="F-box_D3-like"/>
    <property type="match status" value="1"/>
</dbReference>
<dbReference type="EMBL" id="CP093348">
    <property type="protein sequence ID" value="WOH05134.1"/>
    <property type="molecule type" value="Genomic_DNA"/>
</dbReference>
<dbReference type="KEGG" id="dcr:108226438"/>
<dbReference type="InterPro" id="IPR036322">
    <property type="entry name" value="WD40_repeat_dom_sf"/>
</dbReference>
<organism evidence="3 4">
    <name type="scientific">Daucus carota subsp. sativus</name>
    <name type="common">Carrot</name>
    <dbReference type="NCBI Taxonomy" id="79200"/>
    <lineage>
        <taxon>Eukaryota</taxon>
        <taxon>Viridiplantae</taxon>
        <taxon>Streptophyta</taxon>
        <taxon>Embryophyta</taxon>
        <taxon>Tracheophyta</taxon>
        <taxon>Spermatophyta</taxon>
        <taxon>Magnoliopsida</taxon>
        <taxon>eudicotyledons</taxon>
        <taxon>Gunneridae</taxon>
        <taxon>Pentapetalae</taxon>
        <taxon>asterids</taxon>
        <taxon>campanulids</taxon>
        <taxon>Apiales</taxon>
        <taxon>Apiaceae</taxon>
        <taxon>Apioideae</taxon>
        <taxon>Scandiceae</taxon>
        <taxon>Daucinae</taxon>
        <taxon>Daucus</taxon>
        <taxon>Daucus sect. Daucus</taxon>
    </lineage>
</organism>
<evidence type="ECO:0000313" key="4">
    <source>
        <dbReference type="Proteomes" id="UP000077755"/>
    </source>
</evidence>
<dbReference type="PANTHER" id="PTHR22847">
    <property type="entry name" value="WD40 REPEAT PROTEIN"/>
    <property type="match status" value="1"/>
</dbReference>
<dbReference type="PROSITE" id="PS50294">
    <property type="entry name" value="WD_REPEATS_REGION"/>
    <property type="match status" value="1"/>
</dbReference>
<gene>
    <name evidence="3" type="ORF">DCAR_0624547</name>
</gene>
<dbReference type="OMA" id="RASAYCD"/>
<dbReference type="Pfam" id="PF00400">
    <property type="entry name" value="WD40"/>
    <property type="match status" value="2"/>
</dbReference>
<dbReference type="PANTHER" id="PTHR22847:SF746">
    <property type="entry name" value="OS01G0185400 PROTEIN"/>
    <property type="match status" value="1"/>
</dbReference>